<protein>
    <submittedName>
        <fullName evidence="1">Polygalacturonase</fullName>
    </submittedName>
</protein>
<dbReference type="Proteomes" id="UP001060215">
    <property type="component" value="Chromosome 11"/>
</dbReference>
<proteinExistence type="predicted"/>
<evidence type="ECO:0000313" key="2">
    <source>
        <dbReference type="Proteomes" id="UP001060215"/>
    </source>
</evidence>
<name>A0ACC0F6X5_9ERIC</name>
<organism evidence="1 2">
    <name type="scientific">Camellia lanceoleosa</name>
    <dbReference type="NCBI Taxonomy" id="1840588"/>
    <lineage>
        <taxon>Eukaryota</taxon>
        <taxon>Viridiplantae</taxon>
        <taxon>Streptophyta</taxon>
        <taxon>Embryophyta</taxon>
        <taxon>Tracheophyta</taxon>
        <taxon>Spermatophyta</taxon>
        <taxon>Magnoliopsida</taxon>
        <taxon>eudicotyledons</taxon>
        <taxon>Gunneridae</taxon>
        <taxon>Pentapetalae</taxon>
        <taxon>asterids</taxon>
        <taxon>Ericales</taxon>
        <taxon>Theaceae</taxon>
        <taxon>Camellia</taxon>
    </lineage>
</organism>
<reference evidence="1 2" key="1">
    <citation type="journal article" date="2022" name="Plant J.">
        <title>Chromosome-level genome of Camellia lanceoleosa provides a valuable resource for understanding genome evolution and self-incompatibility.</title>
        <authorList>
            <person name="Gong W."/>
            <person name="Xiao S."/>
            <person name="Wang L."/>
            <person name="Liao Z."/>
            <person name="Chang Y."/>
            <person name="Mo W."/>
            <person name="Hu G."/>
            <person name="Li W."/>
            <person name="Zhao G."/>
            <person name="Zhu H."/>
            <person name="Hu X."/>
            <person name="Ji K."/>
            <person name="Xiang X."/>
            <person name="Song Q."/>
            <person name="Yuan D."/>
            <person name="Jin S."/>
            <person name="Zhang L."/>
        </authorList>
    </citation>
    <scope>NUCLEOTIDE SEQUENCE [LARGE SCALE GENOMIC DNA]</scope>
    <source>
        <strain evidence="1">SQ_2022a</strain>
    </source>
</reference>
<sequence>MELYTMHFLTIEREFMGRNLLALNVMWKYMEQDRVTTLILVLSLLPTLVLTCCNSSEFNVLDYGAFGDGIANDILAFVEAWNKTCNVESDDASMVVPEGMTFLVYPMAFVGPCNPTYITFLDRVTTLILVLSLLPTLVLTCCDSSEFNVLDYGAFGDGIANDTLAFVETWNRTCNAESDDASMVVPEGKTFLVNPMAFVGPCNPTYITFLLSGTIIAPDNPEAWKGRNLGQWLTFQDVNGLGVSGPGKIDGRGQVWWDISCKRHPQSPGCGKLAPTVLSFIECNQFSISNILIVNSPQTHILVTGCNNVMIDSLSIKSPETSPNTDGIHISHSTGVFVSNTDIGSGDDCVSIGDYTSHIDITDVNCGPGHGVSIGSLGRSGNEVRVENINVNRVNFNKTSNGVQIKTWQVGRGHVRGVVFKNINFTDVKNPIIINQNYCDVQNACKRTKTGVEISHVRYSGTFGTSKTKVAINLDCSQAVPCTNILLDTVELESSSPGKRVISFCNNAYGNATGVVKPNSCLLKQFGLTKMSI</sequence>
<comment type="caution">
    <text evidence="1">The sequence shown here is derived from an EMBL/GenBank/DDBJ whole genome shotgun (WGS) entry which is preliminary data.</text>
</comment>
<evidence type="ECO:0000313" key="1">
    <source>
        <dbReference type="EMBL" id="KAI7984295.1"/>
    </source>
</evidence>
<accession>A0ACC0F6X5</accession>
<dbReference type="EMBL" id="CM045768">
    <property type="protein sequence ID" value="KAI7984295.1"/>
    <property type="molecule type" value="Genomic_DNA"/>
</dbReference>
<gene>
    <name evidence="1" type="ORF">LOK49_LG15G00386</name>
</gene>
<keyword evidence="2" id="KW-1185">Reference proteome</keyword>